<feature type="compositionally biased region" description="Polar residues" evidence="1">
    <location>
        <begin position="329"/>
        <end position="341"/>
    </location>
</feature>
<feature type="compositionally biased region" description="Polar residues" evidence="1">
    <location>
        <begin position="149"/>
        <end position="167"/>
    </location>
</feature>
<feature type="region of interest" description="Disordered" evidence="1">
    <location>
        <begin position="322"/>
        <end position="412"/>
    </location>
</feature>
<comment type="caution">
    <text evidence="3">The sequence shown here is derived from an EMBL/GenBank/DDBJ whole genome shotgun (WGS) entry which is preliminary data.</text>
</comment>
<feature type="region of interest" description="Disordered" evidence="1">
    <location>
        <begin position="1"/>
        <end position="89"/>
    </location>
</feature>
<feature type="compositionally biased region" description="Low complexity" evidence="1">
    <location>
        <begin position="1"/>
        <end position="13"/>
    </location>
</feature>
<organism evidence="3 4">
    <name type="scientific">Kluyveromyces dobzhanskii CBS 2104</name>
    <dbReference type="NCBI Taxonomy" id="1427455"/>
    <lineage>
        <taxon>Eukaryota</taxon>
        <taxon>Fungi</taxon>
        <taxon>Dikarya</taxon>
        <taxon>Ascomycota</taxon>
        <taxon>Saccharomycotina</taxon>
        <taxon>Saccharomycetes</taxon>
        <taxon>Saccharomycetales</taxon>
        <taxon>Saccharomycetaceae</taxon>
        <taxon>Kluyveromyces</taxon>
    </lineage>
</organism>
<feature type="compositionally biased region" description="Polar residues" evidence="1">
    <location>
        <begin position="601"/>
        <end position="634"/>
    </location>
</feature>
<dbReference type="GO" id="GO:0030674">
    <property type="term" value="F:protein-macromolecule adaptor activity"/>
    <property type="evidence" value="ECO:0007669"/>
    <property type="project" value="TreeGrafter"/>
</dbReference>
<feature type="compositionally biased region" description="Low complexity" evidence="1">
    <location>
        <begin position="46"/>
        <end position="64"/>
    </location>
</feature>
<gene>
    <name evidence="3" type="ORF">KLDO_g2651</name>
</gene>
<name>A0A0A8L868_9SACH</name>
<evidence type="ECO:0000313" key="4">
    <source>
        <dbReference type="Proteomes" id="UP000031516"/>
    </source>
</evidence>
<dbReference type="OrthoDB" id="2333384at2759"/>
<feature type="compositionally biased region" description="Polar residues" evidence="1">
    <location>
        <begin position="129"/>
        <end position="139"/>
    </location>
</feature>
<dbReference type="AlphaFoldDB" id="A0A0A8L868"/>
<dbReference type="GO" id="GO:0005829">
    <property type="term" value="C:cytosol"/>
    <property type="evidence" value="ECO:0007669"/>
    <property type="project" value="TreeGrafter"/>
</dbReference>
<feature type="region of interest" description="Disordered" evidence="1">
    <location>
        <begin position="582"/>
        <end position="634"/>
    </location>
</feature>
<dbReference type="GO" id="GO:0070086">
    <property type="term" value="P:ubiquitin-dependent endocytosis"/>
    <property type="evidence" value="ECO:0007669"/>
    <property type="project" value="TreeGrafter"/>
</dbReference>
<dbReference type="GO" id="GO:0031625">
    <property type="term" value="F:ubiquitin protein ligase binding"/>
    <property type="evidence" value="ECO:0007669"/>
    <property type="project" value="TreeGrafter"/>
</dbReference>
<proteinExistence type="predicted"/>
<dbReference type="PANTHER" id="PTHR11188:SF168">
    <property type="entry name" value="PROTEIN ECM21-RELATED"/>
    <property type="match status" value="1"/>
</dbReference>
<feature type="compositionally biased region" description="Acidic residues" evidence="1">
    <location>
        <begin position="184"/>
        <end position="218"/>
    </location>
</feature>
<feature type="compositionally biased region" description="Acidic residues" evidence="1">
    <location>
        <begin position="1120"/>
        <end position="1135"/>
    </location>
</feature>
<evidence type="ECO:0000259" key="2">
    <source>
        <dbReference type="SMART" id="SM01017"/>
    </source>
</evidence>
<keyword evidence="4" id="KW-1185">Reference proteome</keyword>
<dbReference type="EMBL" id="CCBQ010000037">
    <property type="protein sequence ID" value="CDO94384.1"/>
    <property type="molecule type" value="Genomic_DNA"/>
</dbReference>
<dbReference type="InterPro" id="IPR050357">
    <property type="entry name" value="Arrestin_domain-protein"/>
</dbReference>
<dbReference type="Pfam" id="PF02752">
    <property type="entry name" value="Arrestin_C"/>
    <property type="match status" value="1"/>
</dbReference>
<dbReference type="InterPro" id="IPR011022">
    <property type="entry name" value="Arrestin_C-like"/>
</dbReference>
<accession>A0A0A8L868</accession>
<feature type="compositionally biased region" description="Acidic residues" evidence="1">
    <location>
        <begin position="115"/>
        <end position="125"/>
    </location>
</feature>
<sequence length="1143" mass="126768">MSFFSSPTGSTPTKQKDKDGNRRRSSSIKQALSSFLGNSGSKNRGSSASRTNTNASSASAPTSSARRESSRLASVAHPTSGMPTGFSPMMAFGTPYAMYGCQDYRAPQNELAISSDEDSDNEIDDDQGHSSLLNFSFGENDSDVDLSNDIYSSSLQGNRYQRPSSIRRSLHDGERGGPFSIVSDNDDDEDDDGDVDDDGDDDDGDDEDDDGEDDEDDDGGPRSGANEYDEYDEENCLGRRITRVSTAYSAAGSQVSSSVVNRKKTAKMYLLNYLGDRGFLRPKLLSSKNGVTFHVATSGDTVFLPTLSPTDDEYLNHLSRLNDDIPAPETSSGPLATNDPTETFRPELFHRESQSTISGLTRNQPNRTGTTESEVSPNVTQSTEESGNSNSISLQATDSNTTVDNSSNNTESENVPYNVAVIMSIKKTMELSSVKSELYSRIRVYWSNGLPPDKLETEEYYTGGQLSWEFTNNNYNLYVGISAPDQDMVIIENTQDLCKSKNFKNMHDFRDSAYLKKQKSKDLFLNDVSEASEKHSYTFQPGDYVFIVPIVFCNNIPETIYLPSARVNYHFRCGVKVIKSGTTGNTDNDTTKTNNNNDSGLSSTDANSVSALQSQSDSYDDSNAPSSAGDSTTGHFKFGRSKLFSKMKKQLHLPSRRGLSKSDCQRMIYSRMVLNLVRTPPLRSISTADKPIYINRVWTGSLSYEISFGQKYVPLGAEVPLKLKLVPLVKHISVKRIRICVVEKITYVSKNLEYEFDQVEVVANDPYSPYYPEFTSRRKPERILPLLEIRTRDKGGRAMKEEVVENCKSDNLLSYSTFKDPDSNSNVDLVEALTIDTKIRFPKYKVLSNKSARSVPPYGIDEFTQQDYVKSSATSRRGSTASGVIDFFAGKKSRKNSSISANLELPKGFTKFRTNSDLPVLNHTRLNEPKRGLYASSVNFSHINVKHKLEIMLRISKPDAEDPTKQRHFEVLIDTPVHVVSELCTTDNLELPTYAMATMSHSEQGHNINFQEPLPSFEQAISVPNSPRMSPIGSPQLRASYDPEELSIQQTMLSRASTQNNDDTSAALSRRYSNIDEMMGQNASAPARTTNSVPTVSFKESFLSHGMRTVSSVDESLNSDSEDEEAVLSEDEPPTYEEITPLM</sequence>
<feature type="region of interest" description="Disordered" evidence="1">
    <location>
        <begin position="1107"/>
        <end position="1143"/>
    </location>
</feature>
<evidence type="ECO:0000313" key="3">
    <source>
        <dbReference type="EMBL" id="CDO94384.1"/>
    </source>
</evidence>
<feature type="domain" description="Arrestin C-terminal-like" evidence="2">
    <location>
        <begin position="698"/>
        <end position="984"/>
    </location>
</feature>
<dbReference type="Proteomes" id="UP000031516">
    <property type="component" value="Unassembled WGS sequence"/>
</dbReference>
<feature type="compositionally biased region" description="Polar residues" evidence="1">
    <location>
        <begin position="354"/>
        <end position="396"/>
    </location>
</feature>
<protein>
    <submittedName>
        <fullName evidence="3">WGS project CCBQ000000000 data, contig 00106</fullName>
    </submittedName>
</protein>
<reference evidence="3 4" key="1">
    <citation type="submission" date="2014-03" db="EMBL/GenBank/DDBJ databases">
        <title>The genome of Kluyveromyces dobzhanskii.</title>
        <authorList>
            <person name="Nystedt B."/>
            <person name="Astrom S."/>
        </authorList>
    </citation>
    <scope>NUCLEOTIDE SEQUENCE [LARGE SCALE GENOMIC DNA]</scope>
    <source>
        <strain evidence="3 4">CBS 2104</strain>
    </source>
</reference>
<dbReference type="PANTHER" id="PTHR11188">
    <property type="entry name" value="ARRESTIN DOMAIN CONTAINING PROTEIN"/>
    <property type="match status" value="1"/>
</dbReference>
<feature type="region of interest" description="Disordered" evidence="1">
    <location>
        <begin position="109"/>
        <end position="235"/>
    </location>
</feature>
<evidence type="ECO:0000256" key="1">
    <source>
        <dbReference type="SAM" id="MobiDB-lite"/>
    </source>
</evidence>
<feature type="compositionally biased region" description="Polar residues" evidence="1">
    <location>
        <begin position="27"/>
        <end position="45"/>
    </location>
</feature>
<feature type="compositionally biased region" description="Low complexity" evidence="1">
    <location>
        <begin position="397"/>
        <end position="412"/>
    </location>
</feature>
<dbReference type="SMART" id="SM01017">
    <property type="entry name" value="Arrestin_C"/>
    <property type="match status" value="1"/>
</dbReference>
<feature type="compositionally biased region" description="Low complexity" evidence="1">
    <location>
        <begin position="582"/>
        <end position="600"/>
    </location>
</feature>
<feature type="compositionally biased region" description="Basic and acidic residues" evidence="1">
    <location>
        <begin position="342"/>
        <end position="353"/>
    </location>
</feature>